<reference evidence="2" key="1">
    <citation type="submission" date="2020-05" db="EMBL/GenBank/DDBJ databases">
        <title>WGS assembly of Panicum virgatum.</title>
        <authorList>
            <person name="Lovell J.T."/>
            <person name="Jenkins J."/>
            <person name="Shu S."/>
            <person name="Juenger T.E."/>
            <person name="Schmutz J."/>
        </authorList>
    </citation>
    <scope>NUCLEOTIDE SEQUENCE</scope>
    <source>
        <strain evidence="2">AP13</strain>
    </source>
</reference>
<comment type="caution">
    <text evidence="2">The sequence shown here is derived from an EMBL/GenBank/DDBJ whole genome shotgun (WGS) entry which is preliminary data.</text>
</comment>
<dbReference type="EMBL" id="CM029042">
    <property type="protein sequence ID" value="KAG2620893.1"/>
    <property type="molecule type" value="Genomic_DNA"/>
</dbReference>
<proteinExistence type="predicted"/>
<evidence type="ECO:0000313" key="2">
    <source>
        <dbReference type="EMBL" id="KAG2620893.1"/>
    </source>
</evidence>
<sequence length="225" mass="24951">MLGVCRDCWFLELRSIPRQIPCPPSSSSSPTPISVVSGSSSSSSGTTTIAARAWPIPVSVLEHVSSIHLDLRLGLNNLNKRSLISIEHRPTYSCFTEGSGSGVAAHCYHPAHPDVLAPPLDMLQPRVRVGNTTVAVKFVDWKEEGTHGVCRTRGFIRQPWWTMQPSICLSGLDRLQPNFRLPSNLCARSSRPLLEWNTRWTSLRWLRCSRLNRRSAVTIAGGKIT</sequence>
<accession>A0A8T0UJ56</accession>
<name>A0A8T0UJ56_PANVG</name>
<dbReference type="Proteomes" id="UP000823388">
    <property type="component" value="Chromosome 3N"/>
</dbReference>
<feature type="compositionally biased region" description="Low complexity" evidence="1">
    <location>
        <begin position="25"/>
        <end position="44"/>
    </location>
</feature>
<organism evidence="2 3">
    <name type="scientific">Panicum virgatum</name>
    <name type="common">Blackwell switchgrass</name>
    <dbReference type="NCBI Taxonomy" id="38727"/>
    <lineage>
        <taxon>Eukaryota</taxon>
        <taxon>Viridiplantae</taxon>
        <taxon>Streptophyta</taxon>
        <taxon>Embryophyta</taxon>
        <taxon>Tracheophyta</taxon>
        <taxon>Spermatophyta</taxon>
        <taxon>Magnoliopsida</taxon>
        <taxon>Liliopsida</taxon>
        <taxon>Poales</taxon>
        <taxon>Poaceae</taxon>
        <taxon>PACMAD clade</taxon>
        <taxon>Panicoideae</taxon>
        <taxon>Panicodae</taxon>
        <taxon>Paniceae</taxon>
        <taxon>Panicinae</taxon>
        <taxon>Panicum</taxon>
        <taxon>Panicum sect. Hiantes</taxon>
    </lineage>
</organism>
<gene>
    <name evidence="2" type="ORF">PVAP13_3NG213952</name>
</gene>
<dbReference type="AlphaFoldDB" id="A0A8T0UJ56"/>
<protein>
    <submittedName>
        <fullName evidence="2">Uncharacterized protein</fullName>
    </submittedName>
</protein>
<evidence type="ECO:0000313" key="3">
    <source>
        <dbReference type="Proteomes" id="UP000823388"/>
    </source>
</evidence>
<feature type="region of interest" description="Disordered" evidence="1">
    <location>
        <begin position="21"/>
        <end position="44"/>
    </location>
</feature>
<keyword evidence="3" id="KW-1185">Reference proteome</keyword>
<evidence type="ECO:0000256" key="1">
    <source>
        <dbReference type="SAM" id="MobiDB-lite"/>
    </source>
</evidence>